<sequence length="317" mass="34331">MMGLWDGTDVPTREQFDYWQDVICREFVPLSAVKTDEITGFASKVETSALGSLNRASIMSKAQITRRSSREIAVSDHAYFFVNLQLAGQCLARVGGTCSVVAPGDFMVVDTTEPYEFEFKGDWRMLSFRVQHASLAHRLAAFRTRLGTSIGSTGAGAAVTSLMTSLSSLPDDLPPASAEALVQAFESAVIGTLAAAPGPAGDSIGTTPLRAAVMEFVRRNYGDPGLGVDLVSRAFSISPRTLHTLFEGTGISFAKMVRQLRLQHAFDVLSDPSCSLSVTELARICGFYDPSSFSRAFRRHFDVSPLELRRARAAQTA</sequence>
<protein>
    <recommendedName>
        <fullName evidence="4">HTH araC/xylS-type domain-containing protein</fullName>
    </recommendedName>
</protein>
<dbReference type="AlphaFoldDB" id="A0A365YJ04"/>
<dbReference type="Pfam" id="PF12833">
    <property type="entry name" value="HTH_18"/>
    <property type="match status" value="1"/>
</dbReference>
<dbReference type="InterPro" id="IPR009057">
    <property type="entry name" value="Homeodomain-like_sf"/>
</dbReference>
<dbReference type="GO" id="GO:0043565">
    <property type="term" value="F:sequence-specific DNA binding"/>
    <property type="evidence" value="ECO:0007669"/>
    <property type="project" value="InterPro"/>
</dbReference>
<dbReference type="RefSeq" id="WP_113606653.1">
    <property type="nucleotide sequence ID" value="NZ_POAF01000002.1"/>
</dbReference>
<dbReference type="GO" id="GO:0003700">
    <property type="term" value="F:DNA-binding transcription factor activity"/>
    <property type="evidence" value="ECO:0007669"/>
    <property type="project" value="InterPro"/>
</dbReference>
<dbReference type="Proteomes" id="UP000252167">
    <property type="component" value="Unassembled WGS sequence"/>
</dbReference>
<dbReference type="PANTHER" id="PTHR46796:SF6">
    <property type="entry name" value="ARAC SUBFAMILY"/>
    <property type="match status" value="1"/>
</dbReference>
<evidence type="ECO:0000256" key="2">
    <source>
        <dbReference type="ARBA" id="ARBA00023125"/>
    </source>
</evidence>
<accession>A0A365YJ04</accession>
<dbReference type="InterPro" id="IPR020449">
    <property type="entry name" value="Tscrpt_reg_AraC-type_HTH"/>
</dbReference>
<name>A0A365YJ04_9MICC</name>
<keyword evidence="1" id="KW-0805">Transcription regulation</keyword>
<keyword evidence="3" id="KW-0804">Transcription</keyword>
<dbReference type="SUPFAM" id="SSF46689">
    <property type="entry name" value="Homeodomain-like"/>
    <property type="match status" value="1"/>
</dbReference>
<evidence type="ECO:0000256" key="1">
    <source>
        <dbReference type="ARBA" id="ARBA00023015"/>
    </source>
</evidence>
<evidence type="ECO:0000256" key="3">
    <source>
        <dbReference type="ARBA" id="ARBA00023163"/>
    </source>
</evidence>
<dbReference type="PANTHER" id="PTHR46796">
    <property type="entry name" value="HTH-TYPE TRANSCRIPTIONAL ACTIVATOR RHAS-RELATED"/>
    <property type="match status" value="1"/>
</dbReference>
<proteinExistence type="predicted"/>
<dbReference type="PROSITE" id="PS01124">
    <property type="entry name" value="HTH_ARAC_FAMILY_2"/>
    <property type="match status" value="1"/>
</dbReference>
<feature type="domain" description="HTH araC/xylS-type" evidence="4">
    <location>
        <begin position="211"/>
        <end position="311"/>
    </location>
</feature>
<dbReference type="Pfam" id="PF14525">
    <property type="entry name" value="AraC_binding_2"/>
    <property type="match status" value="1"/>
</dbReference>
<gene>
    <name evidence="5" type="ORF">C1H84_04230</name>
</gene>
<keyword evidence="2" id="KW-0238">DNA-binding</keyword>
<reference evidence="5 6" key="1">
    <citation type="submission" date="2018-01" db="EMBL/GenBank/DDBJ databases">
        <title>Glutamicibacter soli strain NHPC-3 Whole genome sequence and assembly.</title>
        <authorList>
            <person name="Choudhury P."/>
            <person name="Gupta D."/>
            <person name="Sengupta K."/>
            <person name="Jawed A."/>
            <person name="Sultana N."/>
            <person name="Saha P."/>
        </authorList>
    </citation>
    <scope>NUCLEOTIDE SEQUENCE [LARGE SCALE GENOMIC DNA]</scope>
    <source>
        <strain evidence="5 6">NHPC-3</strain>
    </source>
</reference>
<dbReference type="Gene3D" id="1.10.10.60">
    <property type="entry name" value="Homeodomain-like"/>
    <property type="match status" value="1"/>
</dbReference>
<comment type="caution">
    <text evidence="5">The sequence shown here is derived from an EMBL/GenBank/DDBJ whole genome shotgun (WGS) entry which is preliminary data.</text>
</comment>
<evidence type="ECO:0000259" key="4">
    <source>
        <dbReference type="PROSITE" id="PS01124"/>
    </source>
</evidence>
<evidence type="ECO:0000313" key="6">
    <source>
        <dbReference type="Proteomes" id="UP000252167"/>
    </source>
</evidence>
<keyword evidence="6" id="KW-1185">Reference proteome</keyword>
<evidence type="ECO:0000313" key="5">
    <source>
        <dbReference type="EMBL" id="RBM02652.1"/>
    </source>
</evidence>
<dbReference type="SMART" id="SM00342">
    <property type="entry name" value="HTH_ARAC"/>
    <property type="match status" value="1"/>
</dbReference>
<dbReference type="InterPro" id="IPR035418">
    <property type="entry name" value="AraC-bd_2"/>
</dbReference>
<dbReference type="EMBL" id="POAF01000002">
    <property type="protein sequence ID" value="RBM02652.1"/>
    <property type="molecule type" value="Genomic_DNA"/>
</dbReference>
<dbReference type="PRINTS" id="PR00032">
    <property type="entry name" value="HTHARAC"/>
</dbReference>
<dbReference type="InterPro" id="IPR018060">
    <property type="entry name" value="HTH_AraC"/>
</dbReference>
<dbReference type="InterPro" id="IPR050204">
    <property type="entry name" value="AraC_XylS_family_regulators"/>
</dbReference>
<organism evidence="5 6">
    <name type="scientific">Glutamicibacter soli</name>
    <dbReference type="NCBI Taxonomy" id="453836"/>
    <lineage>
        <taxon>Bacteria</taxon>
        <taxon>Bacillati</taxon>
        <taxon>Actinomycetota</taxon>
        <taxon>Actinomycetes</taxon>
        <taxon>Micrococcales</taxon>
        <taxon>Micrococcaceae</taxon>
        <taxon>Glutamicibacter</taxon>
    </lineage>
</organism>